<dbReference type="AlphaFoldDB" id="A0A921U690"/>
<name>A0A921U690_SORBI</name>
<protein>
    <submittedName>
        <fullName evidence="2">Uncharacterized protein</fullName>
    </submittedName>
</protein>
<keyword evidence="1" id="KW-1133">Transmembrane helix</keyword>
<reference evidence="2" key="1">
    <citation type="journal article" date="2019" name="BMC Genomics">
        <title>A new reference genome for Sorghum bicolor reveals high levels of sequence similarity between sweet and grain genotypes: implications for the genetics of sugar metabolism.</title>
        <authorList>
            <person name="Cooper E.A."/>
            <person name="Brenton Z.W."/>
            <person name="Flinn B.S."/>
            <person name="Jenkins J."/>
            <person name="Shu S."/>
            <person name="Flowers D."/>
            <person name="Luo F."/>
            <person name="Wang Y."/>
            <person name="Xia P."/>
            <person name="Barry K."/>
            <person name="Daum C."/>
            <person name="Lipzen A."/>
            <person name="Yoshinaga Y."/>
            <person name="Schmutz J."/>
            <person name="Saski C."/>
            <person name="Vermerris W."/>
            <person name="Kresovich S."/>
        </authorList>
    </citation>
    <scope>NUCLEOTIDE SEQUENCE</scope>
</reference>
<reference evidence="2" key="2">
    <citation type="submission" date="2020-10" db="EMBL/GenBank/DDBJ databases">
        <authorList>
            <person name="Cooper E.A."/>
            <person name="Brenton Z.W."/>
            <person name="Flinn B.S."/>
            <person name="Jenkins J."/>
            <person name="Shu S."/>
            <person name="Flowers D."/>
            <person name="Luo F."/>
            <person name="Wang Y."/>
            <person name="Xia P."/>
            <person name="Barry K."/>
            <person name="Daum C."/>
            <person name="Lipzen A."/>
            <person name="Yoshinaga Y."/>
            <person name="Schmutz J."/>
            <person name="Saski C."/>
            <person name="Vermerris W."/>
            <person name="Kresovich S."/>
        </authorList>
    </citation>
    <scope>NUCLEOTIDE SEQUENCE</scope>
</reference>
<dbReference type="Proteomes" id="UP000807115">
    <property type="component" value="Chromosome 9"/>
</dbReference>
<gene>
    <name evidence="2" type="ORF">BDA96_09G253200</name>
</gene>
<evidence type="ECO:0000313" key="2">
    <source>
        <dbReference type="EMBL" id="KAG0519310.1"/>
    </source>
</evidence>
<accession>A0A921U690</accession>
<keyword evidence="1" id="KW-0812">Transmembrane</keyword>
<evidence type="ECO:0000313" key="3">
    <source>
        <dbReference type="Proteomes" id="UP000807115"/>
    </source>
</evidence>
<proteinExistence type="predicted"/>
<evidence type="ECO:0000256" key="1">
    <source>
        <dbReference type="SAM" id="Phobius"/>
    </source>
</evidence>
<organism evidence="2 3">
    <name type="scientific">Sorghum bicolor</name>
    <name type="common">Sorghum</name>
    <name type="synonym">Sorghum vulgare</name>
    <dbReference type="NCBI Taxonomy" id="4558"/>
    <lineage>
        <taxon>Eukaryota</taxon>
        <taxon>Viridiplantae</taxon>
        <taxon>Streptophyta</taxon>
        <taxon>Embryophyta</taxon>
        <taxon>Tracheophyta</taxon>
        <taxon>Spermatophyta</taxon>
        <taxon>Magnoliopsida</taxon>
        <taxon>Liliopsida</taxon>
        <taxon>Poales</taxon>
        <taxon>Poaceae</taxon>
        <taxon>PACMAD clade</taxon>
        <taxon>Panicoideae</taxon>
        <taxon>Andropogonodae</taxon>
        <taxon>Andropogoneae</taxon>
        <taxon>Sorghinae</taxon>
        <taxon>Sorghum</taxon>
    </lineage>
</organism>
<keyword evidence="1" id="KW-0472">Membrane</keyword>
<feature type="transmembrane region" description="Helical" evidence="1">
    <location>
        <begin position="44"/>
        <end position="67"/>
    </location>
</feature>
<dbReference type="EMBL" id="CM027688">
    <property type="protein sequence ID" value="KAG0519310.1"/>
    <property type="molecule type" value="Genomic_DNA"/>
</dbReference>
<comment type="caution">
    <text evidence="2">The sequence shown here is derived from an EMBL/GenBank/DDBJ whole genome shotgun (WGS) entry which is preliminary data.</text>
</comment>
<sequence>MCSMVLQQMGSWSRYFSCSCSEMIVCILDIVRLQETRSTCQYKIVYLFLLNLIAECISVWFVGMFCLDAREAARASKIMTIY</sequence>